<keyword evidence="4" id="KW-1185">Reference proteome</keyword>
<name>A0A1I7T8I7_9PELO</name>
<comment type="subcellular location">
    <subcellularLocation>
        <location evidence="1">Mitochondrion</location>
    </subcellularLocation>
</comment>
<dbReference type="InterPro" id="IPR042289">
    <property type="entry name" value="COA6"/>
</dbReference>
<dbReference type="SUPFAM" id="SSF47694">
    <property type="entry name" value="Cytochrome c oxidase subunit h"/>
    <property type="match status" value="1"/>
</dbReference>
<protein>
    <submittedName>
        <fullName evidence="5">Cytochrome c oxidase assembly factor 6</fullName>
    </submittedName>
</protein>
<dbReference type="GO" id="GO:0042775">
    <property type="term" value="P:mitochondrial ATP synthesis coupled electron transport"/>
    <property type="evidence" value="ECO:0007669"/>
    <property type="project" value="TreeGrafter"/>
</dbReference>
<dbReference type="Proteomes" id="UP000095282">
    <property type="component" value="Unplaced"/>
</dbReference>
<dbReference type="InterPro" id="IPR048280">
    <property type="entry name" value="COX6B-like"/>
</dbReference>
<keyword evidence="3" id="KW-1015">Disulfide bond</keyword>
<dbReference type="STRING" id="1561998.A0A1I7T8I7"/>
<dbReference type="Pfam" id="PF02297">
    <property type="entry name" value="COX6B"/>
    <property type="match status" value="1"/>
</dbReference>
<dbReference type="WBParaSite" id="Csp11.Scaffold545.g3459.t1">
    <property type="protein sequence ID" value="Csp11.Scaffold545.g3459.t1"/>
    <property type="gene ID" value="Csp11.Scaffold545.g3459"/>
</dbReference>
<dbReference type="Gene3D" id="1.10.10.140">
    <property type="entry name" value="Cytochrome c oxidase, subunit VIb"/>
    <property type="match status" value="1"/>
</dbReference>
<reference evidence="5" key="1">
    <citation type="submission" date="2016-11" db="UniProtKB">
        <authorList>
            <consortium name="WormBaseParasite"/>
        </authorList>
    </citation>
    <scope>IDENTIFICATION</scope>
</reference>
<dbReference type="eggNOG" id="ENOG502TIQT">
    <property type="taxonomic scope" value="Eukaryota"/>
</dbReference>
<evidence type="ECO:0000313" key="4">
    <source>
        <dbReference type="Proteomes" id="UP000095282"/>
    </source>
</evidence>
<evidence type="ECO:0000256" key="1">
    <source>
        <dbReference type="ARBA" id="ARBA00004173"/>
    </source>
</evidence>
<proteinExistence type="predicted"/>
<dbReference type="GO" id="GO:0008535">
    <property type="term" value="P:respiratory chain complex IV assembly"/>
    <property type="evidence" value="ECO:0007669"/>
    <property type="project" value="InterPro"/>
</dbReference>
<accession>A0A1I7T8I7</accession>
<keyword evidence="2" id="KW-0496">Mitochondrion</keyword>
<dbReference type="InterPro" id="IPR036549">
    <property type="entry name" value="CX6/COA6-like_sf"/>
</dbReference>
<evidence type="ECO:0000313" key="5">
    <source>
        <dbReference type="WBParaSite" id="Csp11.Scaffold545.g3459.t1"/>
    </source>
</evidence>
<evidence type="ECO:0000256" key="2">
    <source>
        <dbReference type="ARBA" id="ARBA00023128"/>
    </source>
</evidence>
<organism evidence="4 5">
    <name type="scientific">Caenorhabditis tropicalis</name>
    <dbReference type="NCBI Taxonomy" id="1561998"/>
    <lineage>
        <taxon>Eukaryota</taxon>
        <taxon>Metazoa</taxon>
        <taxon>Ecdysozoa</taxon>
        <taxon>Nematoda</taxon>
        <taxon>Chromadorea</taxon>
        <taxon>Rhabditida</taxon>
        <taxon>Rhabditina</taxon>
        <taxon>Rhabditomorpha</taxon>
        <taxon>Rhabditoidea</taxon>
        <taxon>Rhabditidae</taxon>
        <taxon>Peloderinae</taxon>
        <taxon>Caenorhabditis</taxon>
    </lineage>
</organism>
<dbReference type="PANTHER" id="PTHR46690">
    <property type="entry name" value="CYTOCHROME C OXIDASE ASSEMBLY FACTOR 6 HOMOLOG"/>
    <property type="match status" value="1"/>
</dbReference>
<dbReference type="GO" id="GO:0005739">
    <property type="term" value="C:mitochondrion"/>
    <property type="evidence" value="ECO:0007669"/>
    <property type="project" value="UniProtKB-SubCell"/>
</dbReference>
<evidence type="ECO:0000256" key="3">
    <source>
        <dbReference type="ARBA" id="ARBA00023157"/>
    </source>
</evidence>
<dbReference type="PANTHER" id="PTHR46690:SF1">
    <property type="entry name" value="CYTOCHROME C OXIDASE ASSEMBLY FACTOR 6 HOMOLOG"/>
    <property type="match status" value="1"/>
</dbReference>
<sequence>MGQEEPSLKSERRKCYIARDNYVDCIDKFLAQGKTEKEAEKNCRAERKNFDGNCPTSWVNHFIRKYQFERYKKTLSEQGVNIADRNALSD</sequence>
<dbReference type="AlphaFoldDB" id="A0A1I7T8I7"/>